<dbReference type="Proteomes" id="UP001652432">
    <property type="component" value="Unassembled WGS sequence"/>
</dbReference>
<protein>
    <recommendedName>
        <fullName evidence="5">DnaJ domain-containing protein</fullName>
    </recommendedName>
</protein>
<dbReference type="InterPro" id="IPR001623">
    <property type="entry name" value="DnaJ_domain"/>
</dbReference>
<reference evidence="3 4" key="1">
    <citation type="journal article" date="2021" name="ISME Commun">
        <title>Automated analysis of genomic sequences facilitates high-throughput and comprehensive description of bacteria.</title>
        <authorList>
            <person name="Hitch T.C.A."/>
        </authorList>
    </citation>
    <scope>NUCLEOTIDE SEQUENCE [LARGE SCALE GENOMIC DNA]</scope>
    <source>
        <strain evidence="3 4">Sanger_18</strain>
    </source>
</reference>
<dbReference type="EMBL" id="JAOQKJ010000002">
    <property type="protein sequence ID" value="MCU6743402.1"/>
    <property type="molecule type" value="Genomic_DNA"/>
</dbReference>
<evidence type="ECO:0000313" key="4">
    <source>
        <dbReference type="Proteomes" id="UP001652432"/>
    </source>
</evidence>
<accession>A0ABT2SZI0</accession>
<keyword evidence="2" id="KW-0175">Coiled coil</keyword>
<evidence type="ECO:0000256" key="2">
    <source>
        <dbReference type="SAM" id="Coils"/>
    </source>
</evidence>
<dbReference type="Gene3D" id="1.10.287.110">
    <property type="entry name" value="DnaJ domain"/>
    <property type="match status" value="1"/>
</dbReference>
<organism evidence="3 4">
    <name type="scientific">Suilimivivens aceti</name>
    <dbReference type="NCBI Taxonomy" id="2981774"/>
    <lineage>
        <taxon>Bacteria</taxon>
        <taxon>Bacillati</taxon>
        <taxon>Bacillota</taxon>
        <taxon>Clostridia</taxon>
        <taxon>Lachnospirales</taxon>
        <taxon>Lachnospiraceae</taxon>
        <taxon>Suilimivivens</taxon>
    </lineage>
</organism>
<comment type="caution">
    <text evidence="3">The sequence shown here is derived from an EMBL/GenBank/DDBJ whole genome shotgun (WGS) entry which is preliminary data.</text>
</comment>
<evidence type="ECO:0000256" key="1">
    <source>
        <dbReference type="ARBA" id="ARBA00022705"/>
    </source>
</evidence>
<evidence type="ECO:0008006" key="5">
    <source>
        <dbReference type="Google" id="ProtNLM"/>
    </source>
</evidence>
<evidence type="ECO:0000313" key="3">
    <source>
        <dbReference type="EMBL" id="MCU6743402.1"/>
    </source>
</evidence>
<dbReference type="CDD" id="cd06257">
    <property type="entry name" value="DnaJ"/>
    <property type="match status" value="1"/>
</dbReference>
<keyword evidence="1" id="KW-0235">DNA replication</keyword>
<feature type="coiled-coil region" evidence="2">
    <location>
        <begin position="44"/>
        <end position="117"/>
    </location>
</feature>
<name>A0ABT2SZI0_9FIRM</name>
<keyword evidence="4" id="KW-1185">Reference proteome</keyword>
<dbReference type="SUPFAM" id="SSF46565">
    <property type="entry name" value="Chaperone J-domain"/>
    <property type="match status" value="1"/>
</dbReference>
<dbReference type="InterPro" id="IPR036869">
    <property type="entry name" value="J_dom_sf"/>
</dbReference>
<sequence>MDMFKEKDEHQPEFEKKLVDGREEELNELKAWLFRENIRVETEKKDLKHRQEEFLKEKQQFRREMDEVNRRLVVERKRLKQDELFFDKKMDILKSGFLQLDAERKQLNREKQEFAGEKRGEEKVRRMEYSQMTAKLLFQGVKSQLALKKRYRDLLKMFHPDNIAGDHEMVLLINAAYEELKEEYDIGKRA</sequence>
<gene>
    <name evidence="3" type="ORF">OCV77_02605</name>
</gene>
<proteinExistence type="predicted"/>
<dbReference type="RefSeq" id="WP_118796955.1">
    <property type="nucleotide sequence ID" value="NZ_JAOQKJ010000002.1"/>
</dbReference>